<dbReference type="Proteomes" id="UP000799441">
    <property type="component" value="Unassembled WGS sequence"/>
</dbReference>
<evidence type="ECO:0000313" key="2">
    <source>
        <dbReference type="EMBL" id="KAF2723213.1"/>
    </source>
</evidence>
<reference evidence="2" key="1">
    <citation type="journal article" date="2020" name="Stud. Mycol.">
        <title>101 Dothideomycetes genomes: a test case for predicting lifestyles and emergence of pathogens.</title>
        <authorList>
            <person name="Haridas S."/>
            <person name="Albert R."/>
            <person name="Binder M."/>
            <person name="Bloem J."/>
            <person name="Labutti K."/>
            <person name="Salamov A."/>
            <person name="Andreopoulos B."/>
            <person name="Baker S."/>
            <person name="Barry K."/>
            <person name="Bills G."/>
            <person name="Bluhm B."/>
            <person name="Cannon C."/>
            <person name="Castanera R."/>
            <person name="Culley D."/>
            <person name="Daum C."/>
            <person name="Ezra D."/>
            <person name="Gonzalez J."/>
            <person name="Henrissat B."/>
            <person name="Kuo A."/>
            <person name="Liang C."/>
            <person name="Lipzen A."/>
            <person name="Lutzoni F."/>
            <person name="Magnuson J."/>
            <person name="Mondo S."/>
            <person name="Nolan M."/>
            <person name="Ohm R."/>
            <person name="Pangilinan J."/>
            <person name="Park H.-J."/>
            <person name="Ramirez L."/>
            <person name="Alfaro M."/>
            <person name="Sun H."/>
            <person name="Tritt A."/>
            <person name="Yoshinaga Y."/>
            <person name="Zwiers L.-H."/>
            <person name="Turgeon B."/>
            <person name="Goodwin S."/>
            <person name="Spatafora J."/>
            <person name="Crous P."/>
            <person name="Grigoriev I."/>
        </authorList>
    </citation>
    <scope>NUCLEOTIDE SEQUENCE</scope>
    <source>
        <strain evidence="2">CBS 116435</strain>
    </source>
</reference>
<gene>
    <name evidence="2" type="ORF">K431DRAFT_292610</name>
</gene>
<comment type="caution">
    <text evidence="2">The sequence shown here is derived from an EMBL/GenBank/DDBJ whole genome shotgun (WGS) entry which is preliminary data.</text>
</comment>
<name>A0A9P4Q9Q2_9PEZI</name>
<feature type="region of interest" description="Disordered" evidence="1">
    <location>
        <begin position="99"/>
        <end position="158"/>
    </location>
</feature>
<sequence length="158" mass="17806">MLSNPPPFITSLASSPLPAFINLLTKAASESSQLPASHLSQTTFLVPNTTSHPAMWRLKARLDELWCEKGNERSVRQRRVATDSDDDEGWIEIRKVDGKDDWTQSAQAHSHLSHAQSQDRDGQGDTHIPDRGTNRERDFQLERSRGILKASIPEPQKR</sequence>
<dbReference type="EMBL" id="MU003777">
    <property type="protein sequence ID" value="KAF2723213.1"/>
    <property type="molecule type" value="Genomic_DNA"/>
</dbReference>
<proteinExistence type="predicted"/>
<feature type="compositionally biased region" description="Polar residues" evidence="1">
    <location>
        <begin position="103"/>
        <end position="116"/>
    </location>
</feature>
<accession>A0A9P4Q9Q2</accession>
<evidence type="ECO:0000256" key="1">
    <source>
        <dbReference type="SAM" id="MobiDB-lite"/>
    </source>
</evidence>
<protein>
    <submittedName>
        <fullName evidence="2">Uncharacterized protein</fullName>
    </submittedName>
</protein>
<feature type="compositionally biased region" description="Basic and acidic residues" evidence="1">
    <location>
        <begin position="117"/>
        <end position="145"/>
    </location>
</feature>
<organism evidence="2 3">
    <name type="scientific">Polychaeton citri CBS 116435</name>
    <dbReference type="NCBI Taxonomy" id="1314669"/>
    <lineage>
        <taxon>Eukaryota</taxon>
        <taxon>Fungi</taxon>
        <taxon>Dikarya</taxon>
        <taxon>Ascomycota</taxon>
        <taxon>Pezizomycotina</taxon>
        <taxon>Dothideomycetes</taxon>
        <taxon>Dothideomycetidae</taxon>
        <taxon>Capnodiales</taxon>
        <taxon>Capnodiaceae</taxon>
        <taxon>Polychaeton</taxon>
    </lineage>
</organism>
<evidence type="ECO:0000313" key="3">
    <source>
        <dbReference type="Proteomes" id="UP000799441"/>
    </source>
</evidence>
<dbReference type="AlphaFoldDB" id="A0A9P4Q9Q2"/>
<keyword evidence="3" id="KW-1185">Reference proteome</keyword>